<evidence type="ECO:0000256" key="1">
    <source>
        <dbReference type="SAM" id="MobiDB-lite"/>
    </source>
</evidence>
<dbReference type="EnsemblMetazoa" id="AALB001489-RA">
    <property type="protein sequence ID" value="AALB001489-PA"/>
    <property type="gene ID" value="AALB001489"/>
</dbReference>
<keyword evidence="3" id="KW-1185">Reference proteome</keyword>
<dbReference type="VEuPathDB" id="VectorBase:AALB001489"/>
<feature type="compositionally biased region" description="Basic and acidic residues" evidence="1">
    <location>
        <begin position="222"/>
        <end position="236"/>
    </location>
</feature>
<accession>A0A182F4U8</accession>
<evidence type="ECO:0000313" key="2">
    <source>
        <dbReference type="EnsemblMetazoa" id="AALB001489-PA"/>
    </source>
</evidence>
<reference evidence="2 3" key="1">
    <citation type="journal article" date="2017" name="G3 (Bethesda)">
        <title>The Physical Genome Mapping of Anopheles albimanus Corrected Scaffold Misassemblies and Identified Interarm Rearrangements in Genus Anopheles.</title>
        <authorList>
            <person name="Artemov G.N."/>
            <person name="Peery A.N."/>
            <person name="Jiang X."/>
            <person name="Tu Z."/>
            <person name="Stegniy V.N."/>
            <person name="Sharakhova M.V."/>
            <person name="Sharakhov I.V."/>
        </authorList>
    </citation>
    <scope>NUCLEOTIDE SEQUENCE [LARGE SCALE GENOMIC DNA]</scope>
    <source>
        <strain evidence="2 3">ALBI9_A</strain>
    </source>
</reference>
<name>A0A182F4U8_ANOAL</name>
<dbReference type="AlphaFoldDB" id="A0A182F4U8"/>
<dbReference type="VEuPathDB" id="VectorBase:AALB20_034073"/>
<organism evidence="2 3">
    <name type="scientific">Anopheles albimanus</name>
    <name type="common">New world malaria mosquito</name>
    <dbReference type="NCBI Taxonomy" id="7167"/>
    <lineage>
        <taxon>Eukaryota</taxon>
        <taxon>Metazoa</taxon>
        <taxon>Ecdysozoa</taxon>
        <taxon>Arthropoda</taxon>
        <taxon>Hexapoda</taxon>
        <taxon>Insecta</taxon>
        <taxon>Pterygota</taxon>
        <taxon>Neoptera</taxon>
        <taxon>Endopterygota</taxon>
        <taxon>Diptera</taxon>
        <taxon>Nematocera</taxon>
        <taxon>Culicoidea</taxon>
        <taxon>Culicidae</taxon>
        <taxon>Anophelinae</taxon>
        <taxon>Anopheles</taxon>
    </lineage>
</organism>
<protein>
    <submittedName>
        <fullName evidence="2">Uncharacterized protein</fullName>
    </submittedName>
</protein>
<proteinExistence type="predicted"/>
<evidence type="ECO:0000313" key="3">
    <source>
        <dbReference type="Proteomes" id="UP000069272"/>
    </source>
</evidence>
<dbReference type="Proteomes" id="UP000069272">
    <property type="component" value="Chromosome 2L"/>
</dbReference>
<reference evidence="2" key="2">
    <citation type="submission" date="2022-08" db="UniProtKB">
        <authorList>
            <consortium name="EnsemblMetazoa"/>
        </authorList>
    </citation>
    <scope>IDENTIFICATION</scope>
    <source>
        <strain evidence="2">STECLA/ALBI9_A</strain>
    </source>
</reference>
<sequence length="285" mass="31724">TSPSLATEIDDHIDGDAPYTDHFDELIEIALQGCKLAESLATNYQKRPCFKKIDSLCARLKQDLLKPDNVVSNINSQGLAWAVKDFIFVFTRILNAWIIVKGYARSEPRGLAYVQQELCPNFLKAFGQWHKSTLQLTRSLVTSFTNLDKLAKSHRGSATGFPMNLSAGCFRYGCATADADPEVEGAVSFPNNDGEYIRTGVYKTLRKPPGFDDPPKPMQKSKVLEQKDTDANRFERSPVTTINSQGTLTSSPQPPLSPVFEENFPATSQRFQSANSQFQPVQHDI</sequence>
<feature type="region of interest" description="Disordered" evidence="1">
    <location>
        <begin position="206"/>
        <end position="265"/>
    </location>
</feature>